<keyword evidence="1" id="KW-0812">Transmembrane</keyword>
<keyword evidence="1" id="KW-1133">Transmembrane helix</keyword>
<evidence type="ECO:0000313" key="3">
    <source>
        <dbReference type="Proteomes" id="UP000887566"/>
    </source>
</evidence>
<sequence length="643" mass="72498">MLCIIFFGSFLILNCIVGVETTPSFSFLGRFGCIDKKTGCQRGAKGPSRFYGPAYALAVSDALGNNVSKDVTDLNIDFDIINTIEASPDEWSDYMVAQTNAVDKTHIGMMGFDSSCAEIVRMMQGFNKLVISTHCDVSNDVVTKSNSLVQFAPTSRAKSLSVLALLKRMRWDDVYIAALGQQDEDNFMKTQYEDLVSLLRNNDIKTKSSFVLLDDAPYATKRMLKLVMDNYLKKRVFIVIDGSIYGDYAVRLIDTMARFGLLQTGEYFVITLLDDYKTDGWMTSLTDNPFFHSIIYDGDTRCVTSSLYMEQWRSMGLVSFLPPMEHESRGWETFVDRIWESYATPPCPPLCPLYTKGIDKSVGYNAITYWKTIAIIYDATAFMLKQLGKGVRAGVDVSNGSDVQNLFRNQKVKSVTGKDIYLNSYGAAQHQYQYILPLQLSNKGIMTNTLSVVADFIPNGDEAYAYVLRNNSVGFQYINGKPPTGKPRCGFHGELCEESNDHGRYYIILGVVFSLLAFAAIIAFIRQQQKFEKSLHESKWKIPSSDIIIKGADIQESMNGSSIIGVADLLSEQMDRLKSSQSQRLLQKYEANLIKEDDRPPSRQRKRSSLIKTAFKDRNDAEWSDITDWTVGKFKNHVIVLKR</sequence>
<dbReference type="Proteomes" id="UP000887566">
    <property type="component" value="Unplaced"/>
</dbReference>
<keyword evidence="1" id="KW-0472">Membrane</keyword>
<dbReference type="WBParaSite" id="PSAMB.scaffold6887size8628.g29286.t1">
    <property type="protein sequence ID" value="PSAMB.scaffold6887size8628.g29286.t1"/>
    <property type="gene ID" value="PSAMB.scaffold6887size8628.g29286"/>
</dbReference>
<evidence type="ECO:0000256" key="1">
    <source>
        <dbReference type="SAM" id="Phobius"/>
    </source>
</evidence>
<keyword evidence="3" id="KW-1185">Reference proteome</keyword>
<dbReference type="InterPro" id="IPR028082">
    <property type="entry name" value="Peripla_BP_I"/>
</dbReference>
<feature type="transmembrane region" description="Helical" evidence="1">
    <location>
        <begin position="505"/>
        <end position="525"/>
    </location>
</feature>
<dbReference type="AlphaFoldDB" id="A0A914X650"/>
<dbReference type="Gene3D" id="3.40.50.2300">
    <property type="match status" value="2"/>
</dbReference>
<proteinExistence type="predicted"/>
<organism evidence="3 4">
    <name type="scientific">Plectus sambesii</name>
    <dbReference type="NCBI Taxonomy" id="2011161"/>
    <lineage>
        <taxon>Eukaryota</taxon>
        <taxon>Metazoa</taxon>
        <taxon>Ecdysozoa</taxon>
        <taxon>Nematoda</taxon>
        <taxon>Chromadorea</taxon>
        <taxon>Plectida</taxon>
        <taxon>Plectina</taxon>
        <taxon>Plectoidea</taxon>
        <taxon>Plectidae</taxon>
        <taxon>Plectus</taxon>
    </lineage>
</organism>
<feature type="signal peptide" evidence="2">
    <location>
        <begin position="1"/>
        <end position="21"/>
    </location>
</feature>
<accession>A0A914X650</accession>
<reference evidence="4" key="1">
    <citation type="submission" date="2022-11" db="UniProtKB">
        <authorList>
            <consortium name="WormBaseParasite"/>
        </authorList>
    </citation>
    <scope>IDENTIFICATION</scope>
</reference>
<evidence type="ECO:0000256" key="2">
    <source>
        <dbReference type="SAM" id="SignalP"/>
    </source>
</evidence>
<protein>
    <submittedName>
        <fullName evidence="4">Receptor ligand binding region domain-containing protein</fullName>
    </submittedName>
</protein>
<dbReference type="SUPFAM" id="SSF53822">
    <property type="entry name" value="Periplasmic binding protein-like I"/>
    <property type="match status" value="1"/>
</dbReference>
<evidence type="ECO:0000313" key="4">
    <source>
        <dbReference type="WBParaSite" id="PSAMB.scaffold6887size8628.g29286.t1"/>
    </source>
</evidence>
<feature type="chain" id="PRO_5038100098" evidence="2">
    <location>
        <begin position="22"/>
        <end position="643"/>
    </location>
</feature>
<name>A0A914X650_9BILA</name>
<keyword evidence="2" id="KW-0732">Signal</keyword>